<feature type="transmembrane region" description="Helical" evidence="2">
    <location>
        <begin position="775"/>
        <end position="793"/>
    </location>
</feature>
<evidence type="ECO:0000259" key="3">
    <source>
        <dbReference type="Pfam" id="PF07495"/>
    </source>
</evidence>
<dbReference type="Pfam" id="PF07495">
    <property type="entry name" value="Y_Y_Y"/>
    <property type="match status" value="1"/>
</dbReference>
<dbReference type="Pfam" id="PF07494">
    <property type="entry name" value="Reg_prop"/>
    <property type="match status" value="7"/>
</dbReference>
<dbReference type="GO" id="GO:0000155">
    <property type="term" value="F:phosphorelay sensor kinase activity"/>
    <property type="evidence" value="ECO:0007669"/>
    <property type="project" value="TreeGrafter"/>
</dbReference>
<gene>
    <name evidence="4" type="ORF">EHW67_01460</name>
</gene>
<dbReference type="GO" id="GO:0003677">
    <property type="term" value="F:DNA binding"/>
    <property type="evidence" value="ECO:0007669"/>
    <property type="project" value="InterPro"/>
</dbReference>
<evidence type="ECO:0000256" key="2">
    <source>
        <dbReference type="SAM" id="Phobius"/>
    </source>
</evidence>
<sequence length="995" mass="112759">MNNLKLTGFLFFLWIQIFGYAQERILPFQSISFKDGLSDNRIGAILQDSAGFMWLSTQLGIDKYDGQEVKTYFLPNENNQVNSLVQDKRGRIWVTTTGGLFYFNIECDQFKRYTSSDPYINNILEGYIPNALALDSGALWCSTTNSEIIVLFPYEEKADEVIKMPKATVDKAAISTTDLLQDKNGIIWVGTSNGGIYAYKNSKFIKANFQGNNAHINSLSMDQSGLLWIGTNGNGLFSYHPKTQTTQHYSTREWDIAKRISNNYVIDVMVDRDNNIWIGTDGGGLILYESKNNRFFTFKQSPYTKYPIADNSILSIHQGIDNLIWVGTVHGGASYFKYYASVSHIPGPDLAFDQIDEQSSQILEADNGDLWVSAGRNGLRRYNPKSGKVSVFKDDPSLQDDLNGNNVVSLLQDNRSRIWIGTNNGGLNIYDPNKKSFLEAQDRFNNMAIFAMEQDVYGNVWVGSNTGIRIYNANLKIINHFNLDNTPNLNSNFITSLYKDIKGDMWVGTNLGLNVFKKDTVLSYISDKSDPNSLSSNRIRAITEDDDLSVLIGTYGHGLMRYHRTKDAFTRIGKKDGLEASIIGGIFLDKDKNVWCSTNLGLSKISQDGSIDNFGIHHGIQAYSGGSAIINKDNYIIMGGRLGLTYFNPSGFKKSNPDTHKVFFTSVDVIGKKGSREINITSNKNKTITLNPEDNLLSIYFSSSDYWSPQNNYAYKLLGLNNEWHSIGSQQALTFSNLNPGNYTLQVTNADNFSLTSKSLASIHITVLPSFWQKFWVKVLVVLLGFLLVLLFIRMRLSSVKKQREQLQLLVASKTKEVKAQEEKAYQSEIALLKIEKKHQKLSQKKLMEELNFKTEELTNYTLRTVHKNNLLTQIKDNLLNETKASNPNKSNLKKIIGLIDDSLMLDEDWENFYHLFNQIHTTFIKSLKDYCPQLSDREIRLCALIKLNFKSQHIATLFGISLSSVKVARHRLRKKLKIKESENFEDFFESLISQ</sequence>
<dbReference type="GO" id="GO:0006355">
    <property type="term" value="P:regulation of DNA-templated transcription"/>
    <property type="evidence" value="ECO:0007669"/>
    <property type="project" value="InterPro"/>
</dbReference>
<evidence type="ECO:0000313" key="4">
    <source>
        <dbReference type="EMBL" id="RTE55261.1"/>
    </source>
</evidence>
<feature type="domain" description="Two component regulator three Y" evidence="3">
    <location>
        <begin position="710"/>
        <end position="768"/>
    </location>
</feature>
<comment type="caution">
    <text evidence="4">The sequence shown here is derived from an EMBL/GenBank/DDBJ whole genome shotgun (WGS) entry which is preliminary data.</text>
</comment>
<protein>
    <recommendedName>
        <fullName evidence="3">Two component regulator three Y domain-containing protein</fullName>
    </recommendedName>
</protein>
<dbReference type="InterPro" id="IPR016032">
    <property type="entry name" value="Sig_transdc_resp-reg_C-effctor"/>
</dbReference>
<keyword evidence="1" id="KW-0597">Phosphoprotein</keyword>
<keyword evidence="2" id="KW-0472">Membrane</keyword>
<dbReference type="InterPro" id="IPR015943">
    <property type="entry name" value="WD40/YVTN_repeat-like_dom_sf"/>
</dbReference>
<dbReference type="RefSeq" id="WP_126160564.1">
    <property type="nucleotide sequence ID" value="NZ_RQPJ01000001.1"/>
</dbReference>
<reference evidence="4 5" key="1">
    <citation type="submission" date="2018-11" db="EMBL/GenBank/DDBJ databases">
        <title>Arenibacter aquaticus sp.nov., a marine bacterium isolated from surface seawater in the South China Sea.</title>
        <authorList>
            <person name="Guo J."/>
            <person name="Sun J."/>
        </authorList>
    </citation>
    <scope>NUCLEOTIDE SEQUENCE [LARGE SCALE GENOMIC DNA]</scope>
    <source>
        <strain evidence="4 5">GUO666</strain>
    </source>
</reference>
<dbReference type="AlphaFoldDB" id="A0A430K8A6"/>
<dbReference type="PANTHER" id="PTHR43547">
    <property type="entry name" value="TWO-COMPONENT HISTIDINE KINASE"/>
    <property type="match status" value="1"/>
</dbReference>
<dbReference type="PANTHER" id="PTHR43547:SF2">
    <property type="entry name" value="HYBRID SIGNAL TRANSDUCTION HISTIDINE KINASE C"/>
    <property type="match status" value="1"/>
</dbReference>
<dbReference type="Proteomes" id="UP000267585">
    <property type="component" value="Unassembled WGS sequence"/>
</dbReference>
<keyword evidence="2" id="KW-1133">Transmembrane helix</keyword>
<dbReference type="SUPFAM" id="SSF63829">
    <property type="entry name" value="Calcium-dependent phosphotriesterase"/>
    <property type="match status" value="2"/>
</dbReference>
<keyword evidence="2" id="KW-0812">Transmembrane</keyword>
<organism evidence="4 5">
    <name type="scientific">Arenibacter aquaticus</name>
    <dbReference type="NCBI Taxonomy" id="2489054"/>
    <lineage>
        <taxon>Bacteria</taxon>
        <taxon>Pseudomonadati</taxon>
        <taxon>Bacteroidota</taxon>
        <taxon>Flavobacteriia</taxon>
        <taxon>Flavobacteriales</taxon>
        <taxon>Flavobacteriaceae</taxon>
        <taxon>Arenibacter</taxon>
    </lineage>
</organism>
<dbReference type="Gene3D" id="2.130.10.10">
    <property type="entry name" value="YVTN repeat-like/Quinoprotein amine dehydrogenase"/>
    <property type="match status" value="2"/>
</dbReference>
<dbReference type="InterPro" id="IPR011123">
    <property type="entry name" value="Y_Y_Y"/>
</dbReference>
<dbReference type="Gene3D" id="2.60.40.10">
    <property type="entry name" value="Immunoglobulins"/>
    <property type="match status" value="1"/>
</dbReference>
<dbReference type="CDD" id="cd00146">
    <property type="entry name" value="PKD"/>
    <property type="match status" value="1"/>
</dbReference>
<dbReference type="OrthoDB" id="1090267at2"/>
<name>A0A430K8A6_9FLAO</name>
<dbReference type="SUPFAM" id="SSF46894">
    <property type="entry name" value="C-terminal effector domain of the bipartite response regulators"/>
    <property type="match status" value="1"/>
</dbReference>
<evidence type="ECO:0000256" key="1">
    <source>
        <dbReference type="ARBA" id="ARBA00022553"/>
    </source>
</evidence>
<dbReference type="InterPro" id="IPR011110">
    <property type="entry name" value="Reg_prop"/>
</dbReference>
<accession>A0A430K8A6</accession>
<dbReference type="EMBL" id="RQPJ01000001">
    <property type="protein sequence ID" value="RTE55261.1"/>
    <property type="molecule type" value="Genomic_DNA"/>
</dbReference>
<evidence type="ECO:0000313" key="5">
    <source>
        <dbReference type="Proteomes" id="UP000267585"/>
    </source>
</evidence>
<keyword evidence="5" id="KW-1185">Reference proteome</keyword>
<proteinExistence type="predicted"/>
<dbReference type="InterPro" id="IPR013783">
    <property type="entry name" value="Ig-like_fold"/>
</dbReference>
<dbReference type="CDD" id="cd13120">
    <property type="entry name" value="BF2867_like_N"/>
    <property type="match status" value="1"/>
</dbReference>